<evidence type="ECO:0000256" key="8">
    <source>
        <dbReference type="RuleBase" id="RU363105"/>
    </source>
</evidence>
<name>W5SY75_9SPIR</name>
<keyword evidence="7 8" id="KW-0449">Lipoprotein</keyword>
<dbReference type="EMBL" id="CP005763">
    <property type="protein sequence ID" value="AHH11653.1"/>
    <property type="molecule type" value="Genomic_DNA"/>
</dbReference>
<evidence type="ECO:0000256" key="6">
    <source>
        <dbReference type="ARBA" id="ARBA00023237"/>
    </source>
</evidence>
<accession>W5SY75</accession>
<dbReference type="InterPro" id="IPR000680">
    <property type="entry name" value="Borrelia_lipo"/>
</dbReference>
<keyword evidence="5 8" id="KW-0564">Palmitate</keyword>
<geneLocation type="plasmid" evidence="9">
    <name>unnamed</name>
</geneLocation>
<evidence type="ECO:0000313" key="9">
    <source>
        <dbReference type="EMBL" id="AHH11653.1"/>
    </source>
</evidence>
<dbReference type="Pfam" id="PF00921">
    <property type="entry name" value="Lipoprotein_2"/>
    <property type="match status" value="1"/>
</dbReference>
<reference evidence="9" key="1">
    <citation type="submission" date="2013-04" db="EMBL/GenBank/DDBJ databases">
        <title>Comparative Genomics of Relapsing Fever Spirochetes.</title>
        <authorList>
            <person name="Schwan T.G."/>
            <person name="Raffel S.J."/>
            <person name="Porcella S.F."/>
            <person name="Martens C.A."/>
            <person name="Bruno D.P."/>
            <person name="Ricklefs S.M."/>
            <person name="Barbian K.B."/>
        </authorList>
    </citation>
    <scope>NUCLEOTIDE SEQUENCE</scope>
    <source>
        <strain evidence="9">Co53</strain>
        <plasmid evidence="9">unnamed</plasmid>
    </source>
</reference>
<evidence type="ECO:0000256" key="3">
    <source>
        <dbReference type="ARBA" id="ARBA00022729"/>
    </source>
</evidence>
<dbReference type="HOGENOM" id="CLU_168085_1_0_12"/>
<evidence type="ECO:0000256" key="2">
    <source>
        <dbReference type="ARBA" id="ARBA00004459"/>
    </source>
</evidence>
<protein>
    <recommendedName>
        <fullName evidence="8">Variable large protein</fullName>
    </recommendedName>
</protein>
<organism evidence="9">
    <name type="scientific">Borrelia coriaceae ATCC 43381</name>
    <dbReference type="NCBI Taxonomy" id="1408429"/>
    <lineage>
        <taxon>Bacteria</taxon>
        <taxon>Pseudomonadati</taxon>
        <taxon>Spirochaetota</taxon>
        <taxon>Spirochaetia</taxon>
        <taxon>Spirochaetales</taxon>
        <taxon>Borreliaceae</taxon>
        <taxon>Borrelia</taxon>
    </lineage>
</organism>
<evidence type="ECO:0000256" key="5">
    <source>
        <dbReference type="ARBA" id="ARBA00023139"/>
    </source>
</evidence>
<evidence type="ECO:0000256" key="1">
    <source>
        <dbReference type="ARBA" id="ARBA00003932"/>
    </source>
</evidence>
<gene>
    <name evidence="9" type="ORF">BCO_0013606</name>
</gene>
<evidence type="ECO:0000256" key="4">
    <source>
        <dbReference type="ARBA" id="ARBA00023136"/>
    </source>
</evidence>
<keyword evidence="4 8" id="KW-0472">Membrane</keyword>
<proteinExistence type="predicted"/>
<sequence length="117" mass="12241">MLTYYKPLRVVVMLLSWLKYKQADGEAGTGKNDAVIAGGIALRAMAKGGKFANASDSNSDYADTVKGAAIGAVTKALDTLTIAIRKTVDEGLKTVKGAMKINTDATPITTEDVSSTK</sequence>
<comment type="subcellular location">
    <subcellularLocation>
        <location evidence="2 8">Cell outer membrane</location>
        <topology evidence="2 8">Lipid-anchor</topology>
    </subcellularLocation>
</comment>
<dbReference type="SUPFAM" id="SSF74748">
    <property type="entry name" value="Variable surface antigen VlsE"/>
    <property type="match status" value="1"/>
</dbReference>
<keyword evidence="3" id="KW-0732">Signal</keyword>
<dbReference type="GO" id="GO:0009279">
    <property type="term" value="C:cell outer membrane"/>
    <property type="evidence" value="ECO:0007669"/>
    <property type="project" value="UniProtKB-SubCell"/>
</dbReference>
<keyword evidence="6 8" id="KW-0998">Cell outer membrane</keyword>
<keyword evidence="9" id="KW-0614">Plasmid</keyword>
<comment type="function">
    <text evidence="1 8">The Vlp and Vsp proteins are antigenically distinct proteins, only one vlp or vsp gene is transcriptionally active at any one time. Switching between these genes is a mechanism of host immune response evasion.</text>
</comment>
<evidence type="ECO:0000256" key="7">
    <source>
        <dbReference type="ARBA" id="ARBA00023288"/>
    </source>
</evidence>
<dbReference type="AlphaFoldDB" id="W5SY75"/>